<dbReference type="STRING" id="200378.SAMN05216553_106156"/>
<dbReference type="InterPro" id="IPR011990">
    <property type="entry name" value="TPR-like_helical_dom_sf"/>
</dbReference>
<dbReference type="AlphaFoldDB" id="A0A1G7SDQ7"/>
<organism evidence="1 2">
    <name type="scientific">Lentzea fradiae</name>
    <dbReference type="NCBI Taxonomy" id="200378"/>
    <lineage>
        <taxon>Bacteria</taxon>
        <taxon>Bacillati</taxon>
        <taxon>Actinomycetota</taxon>
        <taxon>Actinomycetes</taxon>
        <taxon>Pseudonocardiales</taxon>
        <taxon>Pseudonocardiaceae</taxon>
        <taxon>Lentzea</taxon>
    </lineage>
</organism>
<evidence type="ECO:0000313" key="1">
    <source>
        <dbReference type="EMBL" id="SDG20340.1"/>
    </source>
</evidence>
<dbReference type="InterPro" id="IPR027417">
    <property type="entry name" value="P-loop_NTPase"/>
</dbReference>
<protein>
    <recommendedName>
        <fullName evidence="3">Tetratricopeptide repeat-containing protein</fullName>
    </recommendedName>
</protein>
<sequence>MELLQARQRWGEADEGKVHDGVVFLPLAGAPADYEAVDRAPSVAALLDPTHQVVPFHGRETELQALLRWRDSPAPQASLLLHAPAGAGKTRLLRHFRDEHWDPVEHGRLLVVDDADRLPWQDVFQKLQDTLRQGPERTRVLFAARITGWWWSSTRQRVADFDHEVTDLALPPTVQDRVTSFALACRCFADRLGVPAPHEPPPNIAGETVLDLHLAALTAVRGDPCDVNRTQLVRTLLDHDAGPFTGRLAEDHLAVATPDDPDPDLLARAALRWPHLVPRLDELIAATPEVVPDMACDSLRIAAEIGSLRTAEHIARQIFHDERFVVDAVPSLLTRRLIDRAEGTLERAEMYGMLSARTMLCGLREESVEASMREVECYRELVRQDRENRPLLADALGDLGLRLINAQRREEALAVSEEAIELWHDIALDDQETIPQLATALEQISHRYQALGQDEAAMTAISRATLLFQELAKTYPALFRADFARVAATLARRYLAEGQTQHAADSMQLSTANWRVLAQEDPRFEPELARNLVVAGTMLIDLRRAEAASETVKEAIDLFRRLAVVNPETFRAELAEALMRYSQALRQLGEGLDAELTAREAVMAWRETGDRKGLGTALLVLAQIADDLDAAAEAVEVHRELVAEDLVWNQADLLIALATLVEQQLLHGCDDRALRTADECLDLCHRMPSQLVEFFGAKLAPVLQSAAHALSESDHHVRALRLSEFAVDVWRSQLPKSSPGPYLAAVQQHACRLRGAERRDEARNAAHTAVVLWHMTGLDLEQQPGYADALTIYGRLCVETRHEPAKALQLAQHAVRIARAVGDPVKLEFALETVREAEAALSWS</sequence>
<dbReference type="Gene3D" id="1.25.40.10">
    <property type="entry name" value="Tetratricopeptide repeat domain"/>
    <property type="match status" value="2"/>
</dbReference>
<dbReference type="EMBL" id="FNCC01000006">
    <property type="protein sequence ID" value="SDG20340.1"/>
    <property type="molecule type" value="Genomic_DNA"/>
</dbReference>
<dbReference type="Gene3D" id="3.40.50.300">
    <property type="entry name" value="P-loop containing nucleotide triphosphate hydrolases"/>
    <property type="match status" value="1"/>
</dbReference>
<keyword evidence="2" id="KW-1185">Reference proteome</keyword>
<accession>A0A1G7SDQ7</accession>
<evidence type="ECO:0008006" key="3">
    <source>
        <dbReference type="Google" id="ProtNLM"/>
    </source>
</evidence>
<gene>
    <name evidence="1" type="ORF">SAMN05216553_106156</name>
</gene>
<evidence type="ECO:0000313" key="2">
    <source>
        <dbReference type="Proteomes" id="UP000199623"/>
    </source>
</evidence>
<dbReference type="Proteomes" id="UP000199623">
    <property type="component" value="Unassembled WGS sequence"/>
</dbReference>
<dbReference type="SUPFAM" id="SSF52540">
    <property type="entry name" value="P-loop containing nucleoside triphosphate hydrolases"/>
    <property type="match status" value="1"/>
</dbReference>
<name>A0A1G7SDQ7_9PSEU</name>
<dbReference type="SUPFAM" id="SSF48452">
    <property type="entry name" value="TPR-like"/>
    <property type="match status" value="2"/>
</dbReference>
<proteinExistence type="predicted"/>
<reference evidence="2" key="1">
    <citation type="submission" date="2016-10" db="EMBL/GenBank/DDBJ databases">
        <authorList>
            <person name="Varghese N."/>
            <person name="Submissions S."/>
        </authorList>
    </citation>
    <scope>NUCLEOTIDE SEQUENCE [LARGE SCALE GENOMIC DNA]</scope>
    <source>
        <strain evidence="2">CGMCC 4.3506</strain>
    </source>
</reference>